<feature type="domain" description="PIN-like" evidence="1">
    <location>
        <begin position="7"/>
        <end position="105"/>
    </location>
</feature>
<sequence length="198" mass="21619">MRTNYVLIDYENVQPSALSVLEKEHFKVIVFVGANQAKVAFDVAAQLQRLGPSASYVKISGNGPNALDFHIAYYIGHLAATEPDAYFHIISKDTGFDPLITHLKSKKIFACRSKDIGDMPIVKAANSKTLPEKLAVIVTNLKQRGAAKPRTVKTLSSTISSLFQKALAEDELAAILKHMEQQGFVTVTGTKVGYSLPE</sequence>
<proteinExistence type="predicted"/>
<dbReference type="AlphaFoldDB" id="A0A7V8K673"/>
<evidence type="ECO:0000259" key="1">
    <source>
        <dbReference type="Pfam" id="PF18475"/>
    </source>
</evidence>
<dbReference type="EMBL" id="MWIP01000017">
    <property type="protein sequence ID" value="KAF1685075.1"/>
    <property type="molecule type" value="Genomic_DNA"/>
</dbReference>
<comment type="caution">
    <text evidence="2">The sequence shown here is derived from an EMBL/GenBank/DDBJ whole genome shotgun (WGS) entry which is preliminary data.</text>
</comment>
<gene>
    <name evidence="2" type="ORF">B1992_13200</name>
</gene>
<dbReference type="Proteomes" id="UP000462066">
    <property type="component" value="Unassembled WGS sequence"/>
</dbReference>
<keyword evidence="3" id="KW-1185">Reference proteome</keyword>
<dbReference type="Pfam" id="PF18475">
    <property type="entry name" value="PIN7"/>
    <property type="match status" value="1"/>
</dbReference>
<protein>
    <recommendedName>
        <fullName evidence="1">PIN-like domain-containing protein</fullName>
    </recommendedName>
</protein>
<evidence type="ECO:0000313" key="3">
    <source>
        <dbReference type="Proteomes" id="UP000462066"/>
    </source>
</evidence>
<reference evidence="2 3" key="1">
    <citation type="submission" date="2017-10" db="EMBL/GenBank/DDBJ databases">
        <title>Whole genome sequencing of Pseudoxanthomonas broegbernensis DSM 12573(T).</title>
        <authorList>
            <person name="Kumar S."/>
            <person name="Bansal K."/>
            <person name="Kaur A."/>
            <person name="Patil P."/>
            <person name="Sharma S."/>
            <person name="Patil P.B."/>
        </authorList>
    </citation>
    <scope>NUCLEOTIDE SEQUENCE [LARGE SCALE GENOMIC DNA]</scope>
    <source>
        <strain evidence="2 3">DSM 12573</strain>
    </source>
</reference>
<dbReference type="InterPro" id="IPR041494">
    <property type="entry name" value="PIN7"/>
</dbReference>
<evidence type="ECO:0000313" key="2">
    <source>
        <dbReference type="EMBL" id="KAF1685075.1"/>
    </source>
</evidence>
<organism evidence="2 3">
    <name type="scientific">Pseudoxanthomonas broegbernensis</name>
    <dbReference type="NCBI Taxonomy" id="83619"/>
    <lineage>
        <taxon>Bacteria</taxon>
        <taxon>Pseudomonadati</taxon>
        <taxon>Pseudomonadota</taxon>
        <taxon>Gammaproteobacteria</taxon>
        <taxon>Lysobacterales</taxon>
        <taxon>Lysobacteraceae</taxon>
        <taxon>Pseudoxanthomonas</taxon>
    </lineage>
</organism>
<accession>A0A7V8K673</accession>
<name>A0A7V8K673_9GAMM</name>